<accession>A0A183AMU8</accession>
<evidence type="ECO:0000313" key="2">
    <source>
        <dbReference type="EMBL" id="VDP83161.1"/>
    </source>
</evidence>
<dbReference type="PANTHER" id="PTHR47331:SF1">
    <property type="entry name" value="GAG-LIKE PROTEIN"/>
    <property type="match status" value="1"/>
</dbReference>
<proteinExistence type="predicted"/>
<keyword evidence="3" id="KW-1185">Reference proteome</keyword>
<evidence type="ECO:0000313" key="4">
    <source>
        <dbReference type="WBParaSite" id="ECPE_0000830901-mRNA-1"/>
    </source>
</evidence>
<dbReference type="Proteomes" id="UP000272942">
    <property type="component" value="Unassembled WGS sequence"/>
</dbReference>
<evidence type="ECO:0000259" key="1">
    <source>
        <dbReference type="Pfam" id="PF18701"/>
    </source>
</evidence>
<evidence type="ECO:0000313" key="3">
    <source>
        <dbReference type="Proteomes" id="UP000272942"/>
    </source>
</evidence>
<reference evidence="4" key="1">
    <citation type="submission" date="2016-06" db="UniProtKB">
        <authorList>
            <consortium name="WormBaseParasite"/>
        </authorList>
    </citation>
    <scope>IDENTIFICATION</scope>
</reference>
<gene>
    <name evidence="2" type="ORF">ECPE_LOCUS8283</name>
</gene>
<dbReference type="WBParaSite" id="ECPE_0000830901-mRNA-1">
    <property type="protein sequence ID" value="ECPE_0000830901-mRNA-1"/>
    <property type="gene ID" value="ECPE_0000830901"/>
</dbReference>
<sequence>MIRSVRRILLAVCNQRSMDAETLSTALIEVERILNNGPLTQVTSEAPSLTFTPNEHDRNGYSEEENFEFVTVLPADGRLRRDEWPLAVVEACLPDKDGLVRTVKVKTAAGETLRDVRRICYLEGEEAESTGNPSS</sequence>
<feature type="domain" description="DUF5641" evidence="1">
    <location>
        <begin position="72"/>
        <end position="122"/>
    </location>
</feature>
<dbReference type="EMBL" id="UZAN01045766">
    <property type="protein sequence ID" value="VDP83161.1"/>
    <property type="molecule type" value="Genomic_DNA"/>
</dbReference>
<dbReference type="InterPro" id="IPR040676">
    <property type="entry name" value="DUF5641"/>
</dbReference>
<organism evidence="4">
    <name type="scientific">Echinostoma caproni</name>
    <dbReference type="NCBI Taxonomy" id="27848"/>
    <lineage>
        <taxon>Eukaryota</taxon>
        <taxon>Metazoa</taxon>
        <taxon>Spiralia</taxon>
        <taxon>Lophotrochozoa</taxon>
        <taxon>Platyhelminthes</taxon>
        <taxon>Trematoda</taxon>
        <taxon>Digenea</taxon>
        <taxon>Plagiorchiida</taxon>
        <taxon>Echinostomata</taxon>
        <taxon>Echinostomatoidea</taxon>
        <taxon>Echinostomatidae</taxon>
        <taxon>Echinostoma</taxon>
    </lineage>
</organism>
<dbReference type="OrthoDB" id="8061911at2759"/>
<protein>
    <submittedName>
        <fullName evidence="4">DUF5641 domain-containing protein</fullName>
    </submittedName>
</protein>
<reference evidence="2 3" key="2">
    <citation type="submission" date="2018-11" db="EMBL/GenBank/DDBJ databases">
        <authorList>
            <consortium name="Pathogen Informatics"/>
        </authorList>
    </citation>
    <scope>NUCLEOTIDE SEQUENCE [LARGE SCALE GENOMIC DNA]</scope>
    <source>
        <strain evidence="2 3">Egypt</strain>
    </source>
</reference>
<dbReference type="Pfam" id="PF18701">
    <property type="entry name" value="DUF5641"/>
    <property type="match status" value="1"/>
</dbReference>
<dbReference type="AlphaFoldDB" id="A0A183AMU8"/>
<name>A0A183AMU8_9TREM</name>
<dbReference type="PANTHER" id="PTHR47331">
    <property type="entry name" value="PHD-TYPE DOMAIN-CONTAINING PROTEIN"/>
    <property type="match status" value="1"/>
</dbReference>